<dbReference type="RefSeq" id="WP_146386058.1">
    <property type="nucleotide sequence ID" value="NZ_VOHK01000002.1"/>
</dbReference>
<accession>A0A5C5UAL0</accession>
<dbReference type="Proteomes" id="UP000319980">
    <property type="component" value="Unassembled WGS sequence"/>
</dbReference>
<keyword evidence="3" id="KW-1185">Reference proteome</keyword>
<keyword evidence="1" id="KW-0472">Membrane</keyword>
<reference evidence="2 3" key="1">
    <citation type="journal article" date="2008" name="Int. J. Syst. Evol. Microbiol.">
        <title>Luteimonas marina sp. nov., isolated from seawater.</title>
        <authorList>
            <person name="Baik K.S."/>
            <person name="Park S.C."/>
            <person name="Kim M.S."/>
            <person name="Kim E.M."/>
            <person name="Park C."/>
            <person name="Chun J."/>
            <person name="Seong C.N."/>
        </authorList>
    </citation>
    <scope>NUCLEOTIDE SEQUENCE [LARGE SCALE GENOMIC DNA]</scope>
    <source>
        <strain evidence="2 3">FR1330</strain>
    </source>
</reference>
<organism evidence="2 3">
    <name type="scientific">Luteimonas marina</name>
    <dbReference type="NCBI Taxonomy" id="488485"/>
    <lineage>
        <taxon>Bacteria</taxon>
        <taxon>Pseudomonadati</taxon>
        <taxon>Pseudomonadota</taxon>
        <taxon>Gammaproteobacteria</taxon>
        <taxon>Lysobacterales</taxon>
        <taxon>Lysobacteraceae</taxon>
        <taxon>Luteimonas</taxon>
    </lineage>
</organism>
<protein>
    <recommendedName>
        <fullName evidence="4">Membrane-associated oxidoreductase</fullName>
    </recommendedName>
</protein>
<comment type="caution">
    <text evidence="2">The sequence shown here is derived from an EMBL/GenBank/DDBJ whole genome shotgun (WGS) entry which is preliminary data.</text>
</comment>
<keyword evidence="1" id="KW-1133">Transmembrane helix</keyword>
<dbReference type="EMBL" id="VOHK01000002">
    <property type="protein sequence ID" value="TWT22575.1"/>
    <property type="molecule type" value="Genomic_DNA"/>
</dbReference>
<name>A0A5C5UAL0_9GAMM</name>
<keyword evidence="1" id="KW-0812">Transmembrane</keyword>
<evidence type="ECO:0000313" key="2">
    <source>
        <dbReference type="EMBL" id="TWT22575.1"/>
    </source>
</evidence>
<dbReference type="OrthoDB" id="6865449at2"/>
<feature type="transmembrane region" description="Helical" evidence="1">
    <location>
        <begin position="933"/>
        <end position="953"/>
    </location>
</feature>
<evidence type="ECO:0008006" key="4">
    <source>
        <dbReference type="Google" id="ProtNLM"/>
    </source>
</evidence>
<evidence type="ECO:0000256" key="1">
    <source>
        <dbReference type="SAM" id="Phobius"/>
    </source>
</evidence>
<proteinExistence type="predicted"/>
<dbReference type="AlphaFoldDB" id="A0A5C5UAL0"/>
<gene>
    <name evidence="2" type="ORF">FQY83_06050</name>
</gene>
<evidence type="ECO:0000313" key="3">
    <source>
        <dbReference type="Proteomes" id="UP000319980"/>
    </source>
</evidence>
<sequence length="959" mass="104825">MDSIEKDIFDNARRGEWYGEDRSGPPGLGDDAPRVSAGFLRSLLLGTHDGGGQLPLGVRLRGVIIDGCLDLRDACGPGDSGLPPLLLRNCVLPGRQENEGGRASGERTDSDDEVTQTRDDSWCILADHAMLSRFSLHDCRSTRISLKDASVQSELELIRVAPLDAHGECQFHAPGIRVDGSIRICGTHLQIRDDRQAEILGNVWQYACHLTDAEINGDLLLQPNFKAVGGINLSGARIDGSIWGNKAEFDAAGLPAGTTSVAKAEGDEPRCAFRAQRLRCTSAIVLTGGRFAGGIDFLTADVGWLQLKDVAIPSGGFIGASNARVTANIEVSVKPQDNLIGFTVKNSCIGDDLIIQNLPGDIDASLAHVGGDLKLTLGATSALRANIDATSIEVMGKASLDGMVIPRSTDSSDSDNLRPPICFNGGKFHGGFVIKGLTIFNDSSAATTLSLDDATISRAFQSKGTIVLQTRSLEHQVKHFEVEKWRDQNLSFYGRDWHLLEVLGASHEHGRAIVSFLRKKGTDQITVLDGGSHRIYAVNKSSGLALCSDDMAKDYLKFFCAHVWGDLGAFHIEKIKSCTSIDADCREVKADVHYGEFVYESDFRVHRNGFIEMTSDAPLEKKAPQFRFKPPYRIVTSDAADPIWIGPGQSVIDEREVLETIRGRLGPSGKAKVSLRGVHAGVINHSKDSFGDGVTLALEGLVYGSLRPSEEMMGDRNDQDRYKNDLDYYKDVFLNRQFSGGKPNKAEYKPQPYEQLSRVLRDHGEFENARDVTLEKLKLDREFVHKGLYKLGHWLLEVGFKHGLGALRGASTCLLFWFVGVIFFNFLNQGGIGIPLGPLKAMTIPVLRDPVGYPRMVVDAIPVSPLVLDNGGAAREIARDPGNAYGETWCGDQMDPLWFALDVMVPLLDLKHEGKCDVSGRDDAWVWRFLKSLYAIVGAIVTSIFLLAISGVLRRRVET</sequence>